<dbReference type="Pfam" id="PF00633">
    <property type="entry name" value="HHH"/>
    <property type="match status" value="1"/>
</dbReference>
<keyword evidence="10 14" id="KW-0408">Iron</keyword>
<dbReference type="GO" id="GO:0051539">
    <property type="term" value="F:4 iron, 4 sulfur cluster binding"/>
    <property type="evidence" value="ECO:0007669"/>
    <property type="project" value="UniProtKB-UniRule"/>
</dbReference>
<comment type="function">
    <text evidence="2">Adenine glycosylase active on G-A mispairs. MutY also corrects error-prone DNA synthesis past GO lesions which are due to the oxidatively damaged form of guanine: 7,8-dihydro-8-oxoguanine (8-oxo-dGTP).</text>
</comment>
<dbReference type="GO" id="GO:0046872">
    <property type="term" value="F:metal ion binding"/>
    <property type="evidence" value="ECO:0007669"/>
    <property type="project" value="UniProtKB-UniRule"/>
</dbReference>
<evidence type="ECO:0000259" key="15">
    <source>
        <dbReference type="SMART" id="SM00478"/>
    </source>
</evidence>
<dbReference type="Pfam" id="PF00730">
    <property type="entry name" value="HhH-GPD"/>
    <property type="match status" value="1"/>
</dbReference>
<evidence type="ECO:0000256" key="3">
    <source>
        <dbReference type="ARBA" id="ARBA00008343"/>
    </source>
</evidence>
<evidence type="ECO:0000256" key="1">
    <source>
        <dbReference type="ARBA" id="ARBA00000843"/>
    </source>
</evidence>
<comment type="similarity">
    <text evidence="3 14">Belongs to the Nth/MutY family.</text>
</comment>
<evidence type="ECO:0000313" key="16">
    <source>
        <dbReference type="EMBL" id="SDZ73681.1"/>
    </source>
</evidence>
<evidence type="ECO:0000256" key="10">
    <source>
        <dbReference type="ARBA" id="ARBA00023004"/>
    </source>
</evidence>
<dbReference type="Gene3D" id="1.10.1670.10">
    <property type="entry name" value="Helix-hairpin-Helix base-excision DNA repair enzymes (C-terminal)"/>
    <property type="match status" value="1"/>
</dbReference>
<evidence type="ECO:0000256" key="5">
    <source>
        <dbReference type="ARBA" id="ARBA00022023"/>
    </source>
</evidence>
<evidence type="ECO:0000313" key="17">
    <source>
        <dbReference type="Proteomes" id="UP000199409"/>
    </source>
</evidence>
<dbReference type="CDD" id="cd03431">
    <property type="entry name" value="NUDIX_DNA_Glycosylase_C-MutY"/>
    <property type="match status" value="1"/>
</dbReference>
<dbReference type="EMBL" id="FNQN01000001">
    <property type="protein sequence ID" value="SDZ73681.1"/>
    <property type="molecule type" value="Genomic_DNA"/>
</dbReference>
<dbReference type="AlphaFoldDB" id="A0A1H3VG90"/>
<dbReference type="FunFam" id="1.10.340.30:FF:000002">
    <property type="entry name" value="Adenine DNA glycosylase"/>
    <property type="match status" value="1"/>
</dbReference>
<dbReference type="InterPro" id="IPR004036">
    <property type="entry name" value="Endonuclease-III-like_CS2"/>
</dbReference>
<dbReference type="Gene3D" id="1.10.340.30">
    <property type="entry name" value="Hypothetical protein, domain 2"/>
    <property type="match status" value="1"/>
</dbReference>
<dbReference type="InterPro" id="IPR044298">
    <property type="entry name" value="MIG/MutY"/>
</dbReference>
<dbReference type="GO" id="GO:0000701">
    <property type="term" value="F:purine-specific mismatch base pair DNA N-glycosylase activity"/>
    <property type="evidence" value="ECO:0007669"/>
    <property type="project" value="UniProtKB-EC"/>
</dbReference>
<dbReference type="InterPro" id="IPR015797">
    <property type="entry name" value="NUDIX_hydrolase-like_dom_sf"/>
</dbReference>
<protein>
    <recommendedName>
        <fullName evidence="5 14">Adenine DNA glycosylase</fullName>
        <ecNumber evidence="4 14">3.2.2.31</ecNumber>
    </recommendedName>
</protein>
<evidence type="ECO:0000256" key="4">
    <source>
        <dbReference type="ARBA" id="ARBA00012045"/>
    </source>
</evidence>
<sequence>MNSTELPFRPTDFSQQLLAWYGQSGRNLPWRNTRDPYRIWLSEIMLQQTTVSAVIDYYQRFLEKFPTVETLAATSLEHVIDLWAGLGYYSRARNLHTAAKMVVEQFHGRFPEDVESLQQLPGVGRSTAGAISALAFDQRAAILDGNVRRVLCRLFALQEPPRSSQAEKQLWRWSEQLTPAEQVHDYTQAIMDLGAMICVPRNPLCHQCPAVGICQAHKLELAQSLPLKGASKKIPTRYEIALLINHQDRYLLRRRIITGFLGGMWEFPTLSMTAEEDPEKKLQLLLSDFALTGAATKLGSIEHVYSHFRLHSDAYHIKIDNFSHLSEGENCWFPLHELPTIALHGAHKKILAKRLQHGD</sequence>
<dbReference type="InterPro" id="IPR004035">
    <property type="entry name" value="Endouclease-III_FeS-bd_BS"/>
</dbReference>
<dbReference type="SUPFAM" id="SSF48150">
    <property type="entry name" value="DNA-glycosylase"/>
    <property type="match status" value="1"/>
</dbReference>
<evidence type="ECO:0000256" key="2">
    <source>
        <dbReference type="ARBA" id="ARBA00002933"/>
    </source>
</evidence>
<evidence type="ECO:0000256" key="9">
    <source>
        <dbReference type="ARBA" id="ARBA00022801"/>
    </source>
</evidence>
<evidence type="ECO:0000256" key="13">
    <source>
        <dbReference type="ARBA" id="ARBA00023295"/>
    </source>
</evidence>
<keyword evidence="13 14" id="KW-0326">Glycosidase</keyword>
<keyword evidence="8 14" id="KW-0227">DNA damage</keyword>
<dbReference type="EC" id="3.2.2.31" evidence="4 14"/>
<evidence type="ECO:0000256" key="14">
    <source>
        <dbReference type="RuleBase" id="RU365096"/>
    </source>
</evidence>
<comment type="catalytic activity">
    <reaction evidence="1 14">
        <text>Hydrolyzes free adenine bases from 7,8-dihydro-8-oxoguanine:adenine mismatched double-stranded DNA, leaving an apurinic site.</text>
        <dbReference type="EC" id="3.2.2.31"/>
    </reaction>
</comment>
<dbReference type="GO" id="GO:0006284">
    <property type="term" value="P:base-excision repair"/>
    <property type="evidence" value="ECO:0007669"/>
    <property type="project" value="UniProtKB-UniRule"/>
</dbReference>
<accession>A0A1H3VG90</accession>
<dbReference type="PANTHER" id="PTHR42944">
    <property type="entry name" value="ADENINE DNA GLYCOSYLASE"/>
    <property type="match status" value="1"/>
</dbReference>
<dbReference type="STRING" id="37625.SAMN05660420_00020"/>
<dbReference type="Proteomes" id="UP000199409">
    <property type="component" value="Unassembled WGS sequence"/>
</dbReference>
<evidence type="ECO:0000256" key="6">
    <source>
        <dbReference type="ARBA" id="ARBA00022485"/>
    </source>
</evidence>
<keyword evidence="17" id="KW-1185">Reference proteome</keyword>
<dbReference type="NCBIfam" id="TIGR01084">
    <property type="entry name" value="mutY"/>
    <property type="match status" value="1"/>
</dbReference>
<dbReference type="PROSITE" id="PS01155">
    <property type="entry name" value="ENDONUCLEASE_III_2"/>
    <property type="match status" value="1"/>
</dbReference>
<name>A0A1H3VG90_9BACT</name>
<dbReference type="InterPro" id="IPR011257">
    <property type="entry name" value="DNA_glycosylase"/>
</dbReference>
<dbReference type="GO" id="GO:0032357">
    <property type="term" value="F:oxidized purine DNA binding"/>
    <property type="evidence" value="ECO:0007669"/>
    <property type="project" value="TreeGrafter"/>
</dbReference>
<dbReference type="InterPro" id="IPR003265">
    <property type="entry name" value="HhH-GPD_domain"/>
</dbReference>
<dbReference type="InterPro" id="IPR029119">
    <property type="entry name" value="MutY_C"/>
</dbReference>
<keyword evidence="7" id="KW-0479">Metal-binding</keyword>
<evidence type="ECO:0000256" key="11">
    <source>
        <dbReference type="ARBA" id="ARBA00023014"/>
    </source>
</evidence>
<proteinExistence type="inferred from homology"/>
<dbReference type="InterPro" id="IPR023170">
    <property type="entry name" value="HhH_base_excis_C"/>
</dbReference>
<dbReference type="InterPro" id="IPR005760">
    <property type="entry name" value="A/G_AdeGlyc_MutY"/>
</dbReference>
<dbReference type="SUPFAM" id="SSF55811">
    <property type="entry name" value="Nudix"/>
    <property type="match status" value="1"/>
</dbReference>
<dbReference type="OrthoDB" id="9802365at2"/>
<keyword evidence="6" id="KW-0004">4Fe-4S</keyword>
<dbReference type="PROSITE" id="PS00764">
    <property type="entry name" value="ENDONUCLEASE_III_1"/>
    <property type="match status" value="1"/>
</dbReference>
<evidence type="ECO:0000256" key="12">
    <source>
        <dbReference type="ARBA" id="ARBA00023204"/>
    </source>
</evidence>
<dbReference type="PANTHER" id="PTHR42944:SF1">
    <property type="entry name" value="ADENINE DNA GLYCOSYLASE"/>
    <property type="match status" value="1"/>
</dbReference>
<feature type="domain" description="HhH-GPD" evidence="15">
    <location>
        <begin position="45"/>
        <end position="196"/>
    </location>
</feature>
<dbReference type="GO" id="GO:0006298">
    <property type="term" value="P:mismatch repair"/>
    <property type="evidence" value="ECO:0007669"/>
    <property type="project" value="TreeGrafter"/>
</dbReference>
<dbReference type="Gene3D" id="3.90.79.10">
    <property type="entry name" value="Nucleoside Triphosphate Pyrophosphohydrolase"/>
    <property type="match status" value="1"/>
</dbReference>
<dbReference type="InterPro" id="IPR000445">
    <property type="entry name" value="HhH_motif"/>
</dbReference>
<comment type="cofactor">
    <cofactor evidence="14">
        <name>[4Fe-4S] cluster</name>
        <dbReference type="ChEBI" id="CHEBI:49883"/>
    </cofactor>
    <text evidence="14">Binds 1 [4Fe-4S] cluster.</text>
</comment>
<reference evidence="16 17" key="1">
    <citation type="submission" date="2016-10" db="EMBL/GenBank/DDBJ databases">
        <authorList>
            <person name="de Groot N.N."/>
        </authorList>
    </citation>
    <scope>NUCLEOTIDE SEQUENCE [LARGE SCALE GENOMIC DNA]</scope>
    <source>
        <strain evidence="16 17">DSM 7343</strain>
    </source>
</reference>
<dbReference type="GO" id="GO:0035485">
    <property type="term" value="F:adenine/guanine mispair binding"/>
    <property type="evidence" value="ECO:0007669"/>
    <property type="project" value="TreeGrafter"/>
</dbReference>
<evidence type="ECO:0000256" key="7">
    <source>
        <dbReference type="ARBA" id="ARBA00022723"/>
    </source>
</evidence>
<keyword evidence="12" id="KW-0234">DNA repair</keyword>
<dbReference type="Pfam" id="PF14815">
    <property type="entry name" value="NUDIX_4"/>
    <property type="match status" value="1"/>
</dbReference>
<keyword evidence="11" id="KW-0411">Iron-sulfur</keyword>
<dbReference type="GO" id="GO:0034039">
    <property type="term" value="F:8-oxo-7,8-dihydroguanine DNA N-glycosylase activity"/>
    <property type="evidence" value="ECO:0007669"/>
    <property type="project" value="TreeGrafter"/>
</dbReference>
<gene>
    <name evidence="16" type="ORF">SAMN05660420_00020</name>
</gene>
<evidence type="ECO:0000256" key="8">
    <source>
        <dbReference type="ARBA" id="ARBA00022763"/>
    </source>
</evidence>
<organism evidence="16 17">
    <name type="scientific">Desulfuromusa kysingii</name>
    <dbReference type="NCBI Taxonomy" id="37625"/>
    <lineage>
        <taxon>Bacteria</taxon>
        <taxon>Pseudomonadati</taxon>
        <taxon>Thermodesulfobacteriota</taxon>
        <taxon>Desulfuromonadia</taxon>
        <taxon>Desulfuromonadales</taxon>
        <taxon>Geopsychrobacteraceae</taxon>
        <taxon>Desulfuromusa</taxon>
    </lineage>
</organism>
<keyword evidence="9" id="KW-0378">Hydrolase</keyword>
<dbReference type="SMART" id="SM00478">
    <property type="entry name" value="ENDO3c"/>
    <property type="match status" value="1"/>
</dbReference>
<dbReference type="CDD" id="cd00056">
    <property type="entry name" value="ENDO3c"/>
    <property type="match status" value="1"/>
</dbReference>
<dbReference type="RefSeq" id="WP_092343902.1">
    <property type="nucleotide sequence ID" value="NZ_FNQN01000001.1"/>
</dbReference>